<accession>A0A9W6KGU4</accession>
<evidence type="ECO:0000313" key="1">
    <source>
        <dbReference type="EMBL" id="GLK99809.1"/>
    </source>
</evidence>
<gene>
    <name evidence="1" type="ORF">GCM10017581_015500</name>
</gene>
<keyword evidence="2" id="KW-1185">Reference proteome</keyword>
<proteinExistence type="predicted"/>
<organism evidence="1 2">
    <name type="scientific">Dactylosporangium matsuzakiense</name>
    <dbReference type="NCBI Taxonomy" id="53360"/>
    <lineage>
        <taxon>Bacteria</taxon>
        <taxon>Bacillati</taxon>
        <taxon>Actinomycetota</taxon>
        <taxon>Actinomycetes</taxon>
        <taxon>Micromonosporales</taxon>
        <taxon>Micromonosporaceae</taxon>
        <taxon>Dactylosporangium</taxon>
    </lineage>
</organism>
<comment type="caution">
    <text evidence="1">The sequence shown here is derived from an EMBL/GenBank/DDBJ whole genome shotgun (WGS) entry which is preliminary data.</text>
</comment>
<reference evidence="1" key="1">
    <citation type="journal article" date="2014" name="Int. J. Syst. Evol. Microbiol.">
        <title>Complete genome sequence of Corynebacterium casei LMG S-19264T (=DSM 44701T), isolated from a smear-ripened cheese.</title>
        <authorList>
            <consortium name="US DOE Joint Genome Institute (JGI-PGF)"/>
            <person name="Walter F."/>
            <person name="Albersmeier A."/>
            <person name="Kalinowski J."/>
            <person name="Ruckert C."/>
        </authorList>
    </citation>
    <scope>NUCLEOTIDE SEQUENCE</scope>
    <source>
        <strain evidence="1">VKM Ac-1321</strain>
    </source>
</reference>
<reference evidence="1" key="2">
    <citation type="submission" date="2023-01" db="EMBL/GenBank/DDBJ databases">
        <authorList>
            <person name="Sun Q."/>
            <person name="Evtushenko L."/>
        </authorList>
    </citation>
    <scope>NUCLEOTIDE SEQUENCE</scope>
    <source>
        <strain evidence="1">VKM Ac-1321</strain>
    </source>
</reference>
<name>A0A9W6KGU4_9ACTN</name>
<evidence type="ECO:0000313" key="2">
    <source>
        <dbReference type="Proteomes" id="UP001143480"/>
    </source>
</evidence>
<dbReference type="Proteomes" id="UP001143480">
    <property type="component" value="Unassembled WGS sequence"/>
</dbReference>
<dbReference type="AlphaFoldDB" id="A0A9W6KGU4"/>
<dbReference type="EMBL" id="BSFP01000005">
    <property type="protein sequence ID" value="GLK99809.1"/>
    <property type="molecule type" value="Genomic_DNA"/>
</dbReference>
<protein>
    <submittedName>
        <fullName evidence="1">Uncharacterized protein</fullName>
    </submittedName>
</protein>
<dbReference type="RefSeq" id="WP_261959717.1">
    <property type="nucleotide sequence ID" value="NZ_BAAAXA010000001.1"/>
</dbReference>
<sequence length="113" mass="11964">MAVSPGPPARRAAWEAYTIVAGRLLTALQDPAAGPATLNVRLGVAASHIMRSASLWPEHGPMLVSAVHAAVRLLRADARDDLTELAGRIADRLYLLSAGPPRASTAPRNRAPW</sequence>